<proteinExistence type="predicted"/>
<sequence length="98" mass="10395">MVRVQLQLVALFALVASLASAAPAPLPFPAPVPFLREGLEGIDTITPANDPCSFKRDGEADPLMARDPSPEPDPNPDPLRLRCDATRGLPEPPKETGA</sequence>
<accession>A0A165EQN7</accession>
<evidence type="ECO:0000256" key="1">
    <source>
        <dbReference type="SAM" id="MobiDB-lite"/>
    </source>
</evidence>
<keyword evidence="2" id="KW-0732">Signal</keyword>
<protein>
    <submittedName>
        <fullName evidence="3">Uncharacterized protein</fullName>
    </submittedName>
</protein>
<gene>
    <name evidence="3" type="ORF">EXIGLDRAFT_773559</name>
</gene>
<evidence type="ECO:0000313" key="4">
    <source>
        <dbReference type="Proteomes" id="UP000077266"/>
    </source>
</evidence>
<feature type="region of interest" description="Disordered" evidence="1">
    <location>
        <begin position="45"/>
        <end position="98"/>
    </location>
</feature>
<organism evidence="3 4">
    <name type="scientific">Exidia glandulosa HHB12029</name>
    <dbReference type="NCBI Taxonomy" id="1314781"/>
    <lineage>
        <taxon>Eukaryota</taxon>
        <taxon>Fungi</taxon>
        <taxon>Dikarya</taxon>
        <taxon>Basidiomycota</taxon>
        <taxon>Agaricomycotina</taxon>
        <taxon>Agaricomycetes</taxon>
        <taxon>Auriculariales</taxon>
        <taxon>Exidiaceae</taxon>
        <taxon>Exidia</taxon>
    </lineage>
</organism>
<keyword evidence="4" id="KW-1185">Reference proteome</keyword>
<evidence type="ECO:0000313" key="3">
    <source>
        <dbReference type="EMBL" id="KZV87486.1"/>
    </source>
</evidence>
<reference evidence="3 4" key="1">
    <citation type="journal article" date="2016" name="Mol. Biol. Evol.">
        <title>Comparative Genomics of Early-Diverging Mushroom-Forming Fungi Provides Insights into the Origins of Lignocellulose Decay Capabilities.</title>
        <authorList>
            <person name="Nagy L.G."/>
            <person name="Riley R."/>
            <person name="Tritt A."/>
            <person name="Adam C."/>
            <person name="Daum C."/>
            <person name="Floudas D."/>
            <person name="Sun H."/>
            <person name="Yadav J.S."/>
            <person name="Pangilinan J."/>
            <person name="Larsson K.H."/>
            <person name="Matsuura K."/>
            <person name="Barry K."/>
            <person name="Labutti K."/>
            <person name="Kuo R."/>
            <person name="Ohm R.A."/>
            <person name="Bhattacharya S.S."/>
            <person name="Shirouzu T."/>
            <person name="Yoshinaga Y."/>
            <person name="Martin F.M."/>
            <person name="Grigoriev I.V."/>
            <person name="Hibbett D.S."/>
        </authorList>
    </citation>
    <scope>NUCLEOTIDE SEQUENCE [LARGE SCALE GENOMIC DNA]</scope>
    <source>
        <strain evidence="3 4">HHB12029</strain>
    </source>
</reference>
<evidence type="ECO:0000256" key="2">
    <source>
        <dbReference type="SAM" id="SignalP"/>
    </source>
</evidence>
<dbReference type="InParanoid" id="A0A165EQN7"/>
<feature type="chain" id="PRO_5007857328" evidence="2">
    <location>
        <begin position="22"/>
        <end position="98"/>
    </location>
</feature>
<dbReference type="EMBL" id="KV426123">
    <property type="protein sequence ID" value="KZV87486.1"/>
    <property type="molecule type" value="Genomic_DNA"/>
</dbReference>
<dbReference type="AlphaFoldDB" id="A0A165EQN7"/>
<dbReference type="Proteomes" id="UP000077266">
    <property type="component" value="Unassembled WGS sequence"/>
</dbReference>
<name>A0A165EQN7_EXIGL</name>
<feature type="signal peptide" evidence="2">
    <location>
        <begin position="1"/>
        <end position="21"/>
    </location>
</feature>